<evidence type="ECO:0000259" key="5">
    <source>
        <dbReference type="Pfam" id="PF08338"/>
    </source>
</evidence>
<dbReference type="NCBIfam" id="TIGR01777">
    <property type="entry name" value="yfcH"/>
    <property type="match status" value="1"/>
</dbReference>
<comment type="similarity">
    <text evidence="1">Belongs to the ribosome association toxin RatA family.</text>
</comment>
<dbReference type="Pfam" id="PF01370">
    <property type="entry name" value="Epimerase"/>
    <property type="match status" value="1"/>
</dbReference>
<dbReference type="InterPro" id="IPR013549">
    <property type="entry name" value="DUF1731"/>
</dbReference>
<dbReference type="PANTHER" id="PTHR11092">
    <property type="entry name" value="SUGAR NUCLEOTIDE EPIMERASE RELATED"/>
    <property type="match status" value="1"/>
</dbReference>
<name>A0A3A8P234_9BACT</name>
<gene>
    <name evidence="6" type="ORF">D7V93_30420</name>
</gene>
<proteinExistence type="inferred from homology"/>
<dbReference type="SUPFAM" id="SSF55961">
    <property type="entry name" value="Bet v1-like"/>
    <property type="match status" value="1"/>
</dbReference>
<feature type="domain" description="DUF1731" evidence="5">
    <location>
        <begin position="412"/>
        <end position="457"/>
    </location>
</feature>
<comment type="caution">
    <text evidence="6">The sequence shown here is derived from an EMBL/GenBank/DDBJ whole genome shotgun (WGS) entry which is preliminary data.</text>
</comment>
<evidence type="ECO:0000256" key="2">
    <source>
        <dbReference type="ARBA" id="ARBA00009353"/>
    </source>
</evidence>
<evidence type="ECO:0000256" key="1">
    <source>
        <dbReference type="ARBA" id="ARBA00008918"/>
    </source>
</evidence>
<comment type="similarity">
    <text evidence="2">Belongs to the NAD(P)-dependent epimerase/dehydratase family. SDR39U1 subfamily.</text>
</comment>
<dbReference type="EMBL" id="RAWB01000420">
    <property type="protein sequence ID" value="RKH50528.1"/>
    <property type="molecule type" value="Genomic_DNA"/>
</dbReference>
<dbReference type="InterPro" id="IPR001509">
    <property type="entry name" value="Epimerase_deHydtase"/>
</dbReference>
<evidence type="ECO:0000313" key="6">
    <source>
        <dbReference type="EMBL" id="RKH50528.1"/>
    </source>
</evidence>
<dbReference type="Gene3D" id="3.30.530.20">
    <property type="match status" value="1"/>
</dbReference>
<dbReference type="Pfam" id="PF08338">
    <property type="entry name" value="DUF1731"/>
    <property type="match status" value="1"/>
</dbReference>
<protein>
    <submittedName>
        <fullName evidence="6">TIGR01777 family protein</fullName>
    </submittedName>
</protein>
<dbReference type="Pfam" id="PF03364">
    <property type="entry name" value="Polyketide_cyc"/>
    <property type="match status" value="1"/>
</dbReference>
<dbReference type="CDD" id="cd07820">
    <property type="entry name" value="SRPBCC_3"/>
    <property type="match status" value="1"/>
</dbReference>
<sequence length="472" mass="50567">MGKSHVFDARSQMPVPAADLFSWHAREGALERLTPPWETTKVIERTGNGIHTGSRVVIAAHLGPIPQRFVSEHTGYVEGESFQDTMVQGPFSKWVHDHRMQPASTPQASVLNDQVEYVLPVGALGDTFGGGYARKRLERMFAYRHTLTRADLRRHAEFASQGPLTIAVSAATGMVGQALVPFLTTGGHRVKRLVRGGRKVAPGDVAWAPDKGEIDTAALEGVDAVVHLSGANVAGQRWTPAYQDEILKSRTETTRVLSEALARLPRKPQVLVSASAIGFYGDRGEESLTESSPSGEGLLAKVAREWEAATAPAEAAGIRVVHLRIGVVMDPRGSALAKFLPAFNAGMGGPIGSGQQWFSWVAMEDILGLIRFAIGNPAVRGPMNGVAPGVLRQGDLAKTVGRVLNRPSFFPTPAPLVRAAFGLMGEEALLAGAKVLPAVAQAHGYSFLYPDLEGALRFSLGRTTEGAEFRHT</sequence>
<dbReference type="Proteomes" id="UP000272888">
    <property type="component" value="Unassembled WGS sequence"/>
</dbReference>
<feature type="domain" description="NAD-dependent epimerase/dehydratase" evidence="3">
    <location>
        <begin position="171"/>
        <end position="378"/>
    </location>
</feature>
<reference evidence="7" key="1">
    <citation type="submission" date="2018-09" db="EMBL/GenBank/DDBJ databases">
        <authorList>
            <person name="Livingstone P.G."/>
            <person name="Whitworth D.E."/>
        </authorList>
    </citation>
    <scope>NUCLEOTIDE SEQUENCE [LARGE SCALE GENOMIC DNA]</scope>
    <source>
        <strain evidence="7">CA051B</strain>
    </source>
</reference>
<keyword evidence="7" id="KW-1185">Reference proteome</keyword>
<dbReference type="Gene3D" id="3.40.50.720">
    <property type="entry name" value="NAD(P)-binding Rossmann-like Domain"/>
    <property type="match status" value="1"/>
</dbReference>
<dbReference type="InterPro" id="IPR010099">
    <property type="entry name" value="SDR39U1"/>
</dbReference>
<evidence type="ECO:0000259" key="4">
    <source>
        <dbReference type="Pfam" id="PF03364"/>
    </source>
</evidence>
<dbReference type="AlphaFoldDB" id="A0A3A8P234"/>
<dbReference type="InterPro" id="IPR023393">
    <property type="entry name" value="START-like_dom_sf"/>
</dbReference>
<dbReference type="SUPFAM" id="SSF51735">
    <property type="entry name" value="NAD(P)-binding Rossmann-fold domains"/>
    <property type="match status" value="1"/>
</dbReference>
<feature type="domain" description="Coenzyme Q-binding protein COQ10 START" evidence="4">
    <location>
        <begin position="13"/>
        <end position="140"/>
    </location>
</feature>
<evidence type="ECO:0000259" key="3">
    <source>
        <dbReference type="Pfam" id="PF01370"/>
    </source>
</evidence>
<accession>A0A3A8P234</accession>
<evidence type="ECO:0000313" key="7">
    <source>
        <dbReference type="Proteomes" id="UP000272888"/>
    </source>
</evidence>
<dbReference type="InterPro" id="IPR036291">
    <property type="entry name" value="NAD(P)-bd_dom_sf"/>
</dbReference>
<organism evidence="6 7">
    <name type="scientific">Corallococcus llansteffanensis</name>
    <dbReference type="NCBI Taxonomy" id="2316731"/>
    <lineage>
        <taxon>Bacteria</taxon>
        <taxon>Pseudomonadati</taxon>
        <taxon>Myxococcota</taxon>
        <taxon>Myxococcia</taxon>
        <taxon>Myxococcales</taxon>
        <taxon>Cystobacterineae</taxon>
        <taxon>Myxococcaceae</taxon>
        <taxon>Corallococcus</taxon>
    </lineage>
</organism>
<dbReference type="PANTHER" id="PTHR11092:SF0">
    <property type="entry name" value="EPIMERASE FAMILY PROTEIN SDR39U1"/>
    <property type="match status" value="1"/>
</dbReference>
<dbReference type="RefSeq" id="WP_120646719.1">
    <property type="nucleotide sequence ID" value="NZ_RAWB01000420.1"/>
</dbReference>
<dbReference type="InterPro" id="IPR005031">
    <property type="entry name" value="COQ10_START"/>
</dbReference>